<evidence type="ECO:0000313" key="2">
    <source>
        <dbReference type="Proteomes" id="UP000307943"/>
    </source>
</evidence>
<proteinExistence type="predicted"/>
<dbReference type="Proteomes" id="UP000307943">
    <property type="component" value="Unassembled WGS sequence"/>
</dbReference>
<dbReference type="EMBL" id="VDCQ01000123">
    <property type="protein sequence ID" value="TNJ54731.1"/>
    <property type="molecule type" value="Genomic_DNA"/>
</dbReference>
<organism evidence="1 2">
    <name type="scientific">Paenibacillus hemerocallicola</name>
    <dbReference type="NCBI Taxonomy" id="1172614"/>
    <lineage>
        <taxon>Bacteria</taxon>
        <taxon>Bacillati</taxon>
        <taxon>Bacillota</taxon>
        <taxon>Bacilli</taxon>
        <taxon>Bacillales</taxon>
        <taxon>Paenibacillaceae</taxon>
        <taxon>Paenibacillus</taxon>
    </lineage>
</organism>
<reference evidence="1 2" key="1">
    <citation type="submission" date="2019-05" db="EMBL/GenBank/DDBJ databases">
        <title>We sequenced the genome of Paenibacillus hemerocallicola KCTC 33185 for further insight into its adaptation and study the phylogeny of Paenibacillus.</title>
        <authorList>
            <person name="Narsing Rao M.P."/>
        </authorList>
    </citation>
    <scope>NUCLEOTIDE SEQUENCE [LARGE SCALE GENOMIC DNA]</scope>
    <source>
        <strain evidence="1 2">KCTC 33185</strain>
    </source>
</reference>
<dbReference type="Pfam" id="PF07617">
    <property type="entry name" value="DUF1579"/>
    <property type="match status" value="1"/>
</dbReference>
<accession>A0A5C4SXD5</accession>
<dbReference type="OrthoDB" id="8481162at2"/>
<comment type="caution">
    <text evidence="1">The sequence shown here is derived from an EMBL/GenBank/DDBJ whole genome shotgun (WGS) entry which is preliminary data.</text>
</comment>
<evidence type="ECO:0000313" key="1">
    <source>
        <dbReference type="EMBL" id="TNJ54731.1"/>
    </source>
</evidence>
<protein>
    <submittedName>
        <fullName evidence="1">DUF1579 domain-containing protein</fullName>
    </submittedName>
</protein>
<gene>
    <name evidence="1" type="ORF">FE784_39785</name>
</gene>
<dbReference type="AlphaFoldDB" id="A0A5C4SXD5"/>
<keyword evidence="2" id="KW-1185">Reference proteome</keyword>
<dbReference type="InterPro" id="IPR011473">
    <property type="entry name" value="DUF1579"/>
</dbReference>
<sequence length="158" mass="17583">MNEKDASLVPHDPSKPDPALTRLNIFVGKWNTEGLIKVSPSEPAAKLKATDIYEWLPGGFFLIHHVDGYMGDEEVKTIEIIGYDTASQTYFTHSYDNRGSVGAYQANLVDAIWTISGKSERFTGNFSDDRNILTGSWELSGDGGIWVPWMDIKLTKVV</sequence>
<dbReference type="RefSeq" id="WP_139607845.1">
    <property type="nucleotide sequence ID" value="NZ_VDCQ01000123.1"/>
</dbReference>
<name>A0A5C4SXD5_9BACL</name>